<feature type="region of interest" description="Disordered" evidence="1">
    <location>
        <begin position="211"/>
        <end position="235"/>
    </location>
</feature>
<evidence type="ECO:0000313" key="3">
    <source>
        <dbReference type="Proteomes" id="UP001201163"/>
    </source>
</evidence>
<dbReference type="AlphaFoldDB" id="A0AAD4LL82"/>
<gene>
    <name evidence="2" type="ORF">EDB92DRAFT_296572</name>
</gene>
<dbReference type="EMBL" id="JAKELL010000014">
    <property type="protein sequence ID" value="KAH8994622.1"/>
    <property type="molecule type" value="Genomic_DNA"/>
</dbReference>
<feature type="compositionally biased region" description="Polar residues" evidence="1">
    <location>
        <begin position="211"/>
        <end position="221"/>
    </location>
</feature>
<comment type="caution">
    <text evidence="2">The sequence shown here is derived from an EMBL/GenBank/DDBJ whole genome shotgun (WGS) entry which is preliminary data.</text>
</comment>
<sequence>MPASSVGRQHQAQRYWHRVPAGSHYLPVLCLFLHSYCQDMKLGEWQSALRTAQKGTAMSFLLYLCENYDIKSSGTCWQYFRRWKQLYAKTVGQYMDINERLKVYKSHLIPKFHVKSPTLRTKRLATQATSSDSSFNFAHDHHIFPSKRQHLDVAACYLTIAYTGCWPAEVADGGQNILLDDVCWKSSLAPELPSRWGHLLKTCLQMRSPSRSQSCWNSRRSTVAGPRPSATRISS</sequence>
<protein>
    <submittedName>
        <fullName evidence="2">Uncharacterized protein</fullName>
    </submittedName>
</protein>
<name>A0AAD4LL82_9AGAM</name>
<organism evidence="2 3">
    <name type="scientific">Lactarius akahatsu</name>
    <dbReference type="NCBI Taxonomy" id="416441"/>
    <lineage>
        <taxon>Eukaryota</taxon>
        <taxon>Fungi</taxon>
        <taxon>Dikarya</taxon>
        <taxon>Basidiomycota</taxon>
        <taxon>Agaricomycotina</taxon>
        <taxon>Agaricomycetes</taxon>
        <taxon>Russulales</taxon>
        <taxon>Russulaceae</taxon>
        <taxon>Lactarius</taxon>
    </lineage>
</organism>
<evidence type="ECO:0000256" key="1">
    <source>
        <dbReference type="SAM" id="MobiDB-lite"/>
    </source>
</evidence>
<dbReference type="Proteomes" id="UP001201163">
    <property type="component" value="Unassembled WGS sequence"/>
</dbReference>
<keyword evidence="3" id="KW-1185">Reference proteome</keyword>
<reference evidence="2" key="1">
    <citation type="submission" date="2022-01" db="EMBL/GenBank/DDBJ databases">
        <title>Comparative genomics reveals a dynamic genome evolution in the ectomycorrhizal milk-cap (Lactarius) mushrooms.</title>
        <authorList>
            <consortium name="DOE Joint Genome Institute"/>
            <person name="Lebreton A."/>
            <person name="Tang N."/>
            <person name="Kuo A."/>
            <person name="LaButti K."/>
            <person name="Drula E."/>
            <person name="Barry K."/>
            <person name="Clum A."/>
            <person name="Lipzen A."/>
            <person name="Mousain D."/>
            <person name="Ng V."/>
            <person name="Wang R."/>
            <person name="Wang X."/>
            <person name="Dai Y."/>
            <person name="Henrissat B."/>
            <person name="Grigoriev I.V."/>
            <person name="Guerin-Laguette A."/>
            <person name="Yu F."/>
            <person name="Martin F.M."/>
        </authorList>
    </citation>
    <scope>NUCLEOTIDE SEQUENCE</scope>
    <source>
        <strain evidence="2">QP</strain>
    </source>
</reference>
<accession>A0AAD4LL82</accession>
<evidence type="ECO:0000313" key="2">
    <source>
        <dbReference type="EMBL" id="KAH8994622.1"/>
    </source>
</evidence>
<proteinExistence type="predicted"/>